<feature type="transmembrane region" description="Helical" evidence="5">
    <location>
        <begin position="204"/>
        <end position="228"/>
    </location>
</feature>
<gene>
    <name evidence="7" type="ORF">SAMN02745751_02603</name>
</gene>
<dbReference type="Pfam" id="PF12698">
    <property type="entry name" value="ABC2_membrane_3"/>
    <property type="match status" value="1"/>
</dbReference>
<evidence type="ECO:0000259" key="6">
    <source>
        <dbReference type="Pfam" id="PF12698"/>
    </source>
</evidence>
<feature type="transmembrane region" description="Helical" evidence="5">
    <location>
        <begin position="283"/>
        <end position="303"/>
    </location>
</feature>
<feature type="domain" description="ABC-2 type transporter transmembrane" evidence="6">
    <location>
        <begin position="18"/>
        <end position="361"/>
    </location>
</feature>
<sequence>MIEIMKMRIRLFFSRKVLVSLFVMFPLVLAMVSTGYLGSNEVEMRSRIGVVDLDGSELSSNLVERLKGDKTLSIFVYDMEEGKERLKDETVTGLYTIKKGFGESVEAGKSEDLILIEYLSDNYMASGVTDIITPYFMLDVLRNAVLNEMEVILEDEKELEEFSLIFENKALHYGEMEDLKLDVNTETVAGEFDMPLYTVTKEMFIRYLLGMILMFHLVSSFYQSMGLYEDGESRIMDRIRMSGKNEIEYIGGNIFGIGLMIFLVSIIQSLILKGLFFSHLKMAAVAVDLFSYSVSVSSLAVFLSRLFVRRTDYMTAVPFLVTGMWILGNMTYATEFFGLDIPSILLFVPGMASREHIIKLFTVESTDIDMGVVLKEISAAAVMAALASIKKGGRKAGGNRA</sequence>
<dbReference type="EMBL" id="FQZL01000021">
    <property type="protein sequence ID" value="SHJ45292.1"/>
    <property type="molecule type" value="Genomic_DNA"/>
</dbReference>
<keyword evidence="2 5" id="KW-0812">Transmembrane</keyword>
<protein>
    <submittedName>
        <fullName evidence="7">ABC-2 family transporter protein</fullName>
    </submittedName>
</protein>
<evidence type="ECO:0000256" key="3">
    <source>
        <dbReference type="ARBA" id="ARBA00022989"/>
    </source>
</evidence>
<comment type="subcellular location">
    <subcellularLocation>
        <location evidence="1">Membrane</location>
        <topology evidence="1">Multi-pass membrane protein</topology>
    </subcellularLocation>
</comment>
<dbReference type="Proteomes" id="UP000184052">
    <property type="component" value="Unassembled WGS sequence"/>
</dbReference>
<evidence type="ECO:0000313" key="7">
    <source>
        <dbReference type="EMBL" id="SHJ45292.1"/>
    </source>
</evidence>
<evidence type="ECO:0000256" key="2">
    <source>
        <dbReference type="ARBA" id="ARBA00022692"/>
    </source>
</evidence>
<keyword evidence="3 5" id="KW-1133">Transmembrane helix</keyword>
<evidence type="ECO:0000256" key="1">
    <source>
        <dbReference type="ARBA" id="ARBA00004141"/>
    </source>
</evidence>
<feature type="transmembrane region" description="Helical" evidence="5">
    <location>
        <begin position="315"/>
        <end position="333"/>
    </location>
</feature>
<dbReference type="OrthoDB" id="2417739at2"/>
<proteinExistence type="predicted"/>
<dbReference type="Gene3D" id="3.40.1710.10">
    <property type="entry name" value="abc type-2 transporter like domain"/>
    <property type="match status" value="1"/>
</dbReference>
<keyword evidence="8" id="KW-1185">Reference proteome</keyword>
<accession>A0A1M6JF92</accession>
<organism evidence="7 8">
    <name type="scientific">Dethiosulfatibacter aminovorans DSM 17477</name>
    <dbReference type="NCBI Taxonomy" id="1121476"/>
    <lineage>
        <taxon>Bacteria</taxon>
        <taxon>Bacillati</taxon>
        <taxon>Bacillota</taxon>
        <taxon>Tissierellia</taxon>
        <taxon>Dethiosulfatibacter</taxon>
    </lineage>
</organism>
<evidence type="ECO:0000313" key="8">
    <source>
        <dbReference type="Proteomes" id="UP000184052"/>
    </source>
</evidence>
<dbReference type="STRING" id="1121476.SAMN02745751_02603"/>
<evidence type="ECO:0000256" key="4">
    <source>
        <dbReference type="ARBA" id="ARBA00023136"/>
    </source>
</evidence>
<name>A0A1M6JF92_9FIRM</name>
<dbReference type="InterPro" id="IPR013525">
    <property type="entry name" value="ABC2_TM"/>
</dbReference>
<feature type="transmembrane region" description="Helical" evidence="5">
    <location>
        <begin position="249"/>
        <end position="271"/>
    </location>
</feature>
<dbReference type="GO" id="GO:0016020">
    <property type="term" value="C:membrane"/>
    <property type="evidence" value="ECO:0007669"/>
    <property type="project" value="UniProtKB-SubCell"/>
</dbReference>
<dbReference type="AlphaFoldDB" id="A0A1M6JF92"/>
<dbReference type="RefSeq" id="WP_073050011.1">
    <property type="nucleotide sequence ID" value="NZ_FQZL01000021.1"/>
</dbReference>
<dbReference type="GO" id="GO:0140359">
    <property type="term" value="F:ABC-type transporter activity"/>
    <property type="evidence" value="ECO:0007669"/>
    <property type="project" value="InterPro"/>
</dbReference>
<keyword evidence="4 5" id="KW-0472">Membrane</keyword>
<evidence type="ECO:0000256" key="5">
    <source>
        <dbReference type="SAM" id="Phobius"/>
    </source>
</evidence>
<reference evidence="7 8" key="1">
    <citation type="submission" date="2016-11" db="EMBL/GenBank/DDBJ databases">
        <authorList>
            <person name="Jaros S."/>
            <person name="Januszkiewicz K."/>
            <person name="Wedrychowicz H."/>
        </authorList>
    </citation>
    <scope>NUCLEOTIDE SEQUENCE [LARGE SCALE GENOMIC DNA]</scope>
    <source>
        <strain evidence="7 8">DSM 17477</strain>
    </source>
</reference>